<evidence type="ECO:0000256" key="1">
    <source>
        <dbReference type="SAM" id="Phobius"/>
    </source>
</evidence>
<evidence type="ECO:0000313" key="2">
    <source>
        <dbReference type="EMBL" id="MFG1704187.1"/>
    </source>
</evidence>
<gene>
    <name evidence="2" type="ORF">ACFLIM_13440</name>
</gene>
<dbReference type="Proteomes" id="UP001603978">
    <property type="component" value="Unassembled WGS sequence"/>
</dbReference>
<dbReference type="RefSeq" id="WP_393165009.1">
    <property type="nucleotide sequence ID" value="NZ_JBICRM010000007.1"/>
</dbReference>
<comment type="caution">
    <text evidence="2">The sequence shown here is derived from an EMBL/GenBank/DDBJ whole genome shotgun (WGS) entry which is preliminary data.</text>
</comment>
<keyword evidence="1" id="KW-1133">Transmembrane helix</keyword>
<keyword evidence="1" id="KW-0472">Membrane</keyword>
<accession>A0ABW7AA15</accession>
<proteinExistence type="predicted"/>
<evidence type="ECO:0000313" key="3">
    <source>
        <dbReference type="Proteomes" id="UP001603978"/>
    </source>
</evidence>
<keyword evidence="1" id="KW-0812">Transmembrane</keyword>
<protein>
    <submittedName>
        <fullName evidence="2">Uncharacterized protein</fullName>
    </submittedName>
</protein>
<name>A0ABW7AA15_9ACTN</name>
<organism evidence="2 3">
    <name type="scientific">Nonomuraea marmarensis</name>
    <dbReference type="NCBI Taxonomy" id="3351344"/>
    <lineage>
        <taxon>Bacteria</taxon>
        <taxon>Bacillati</taxon>
        <taxon>Actinomycetota</taxon>
        <taxon>Actinomycetes</taxon>
        <taxon>Streptosporangiales</taxon>
        <taxon>Streptosporangiaceae</taxon>
        <taxon>Nonomuraea</taxon>
    </lineage>
</organism>
<keyword evidence="3" id="KW-1185">Reference proteome</keyword>
<dbReference type="EMBL" id="JBICRM010000007">
    <property type="protein sequence ID" value="MFG1704187.1"/>
    <property type="molecule type" value="Genomic_DNA"/>
</dbReference>
<feature type="transmembrane region" description="Helical" evidence="1">
    <location>
        <begin position="44"/>
        <end position="65"/>
    </location>
</feature>
<feature type="transmembrane region" description="Helical" evidence="1">
    <location>
        <begin position="20"/>
        <end position="38"/>
    </location>
</feature>
<reference evidence="2 3" key="1">
    <citation type="submission" date="2024-10" db="EMBL/GenBank/DDBJ databases">
        <authorList>
            <person name="Topkara A.R."/>
            <person name="Saygin H."/>
        </authorList>
    </citation>
    <scope>NUCLEOTIDE SEQUENCE [LARGE SCALE GENOMIC DNA]</scope>
    <source>
        <strain evidence="2 3">M3C6</strain>
    </source>
</reference>
<sequence>MRFLKGFGRFWYDFIIGDDWKIAAAVVLALAVTLGVALSGVVSLTVTAVVGGVLLMAGFVVSVVVDVRR</sequence>